<accession>A0A017HLA8</accession>
<dbReference type="PANTHER" id="PTHR10266">
    <property type="entry name" value="CYTOCHROME C1"/>
    <property type="match status" value="1"/>
</dbReference>
<evidence type="ECO:0000256" key="8">
    <source>
        <dbReference type="ARBA" id="ARBA00023136"/>
    </source>
</evidence>
<sequence length="288" mass="30858">MLKTLALGAALALTALPAFAEGEGHVTDYAFSFEGPFGSFDKLQLQRGLQVYTEVCSACHGLSYVAYRTLAQPGGPELPEDQMRAYAEQFTVLDPTLNDGEGGERPATPADRFPHSGLPNAPDLSLMAKARAGFHGPYGTGLSQLFNGMGGPEYITSLLNGYEDPPACAPEDFEGYYNTVFQAGGYPEECKDEEGHHLFPGSWIAMPPPLADGQVVFADGSRNDTEAEAYNAAAFLMWAAEPHLNARKEAGLTGVLFLAILSVLLYLTNKRIWAPVKAGGRPLGADQH</sequence>
<evidence type="ECO:0000313" key="14">
    <source>
        <dbReference type="EMBL" id="EYD75136.1"/>
    </source>
</evidence>
<keyword evidence="6 11" id="KW-1133">Transmembrane helix</keyword>
<feature type="signal peptide" evidence="12">
    <location>
        <begin position="1"/>
        <end position="20"/>
    </location>
</feature>
<proteinExistence type="predicted"/>
<dbReference type="Proteomes" id="UP000019666">
    <property type="component" value="Unassembled WGS sequence"/>
</dbReference>
<dbReference type="Gene3D" id="1.10.760.10">
    <property type="entry name" value="Cytochrome c-like domain"/>
    <property type="match status" value="1"/>
</dbReference>
<keyword evidence="3 9" id="KW-0349">Heme</keyword>
<comment type="subcellular location">
    <subcellularLocation>
        <location evidence="1">Membrane</location>
    </subcellularLocation>
</comment>
<dbReference type="GO" id="GO:0046872">
    <property type="term" value="F:metal ion binding"/>
    <property type="evidence" value="ECO:0007669"/>
    <property type="project" value="UniProtKB-KW"/>
</dbReference>
<dbReference type="OrthoDB" id="9808471at2"/>
<reference evidence="14 15" key="1">
    <citation type="submission" date="2013-02" db="EMBL/GenBank/DDBJ databases">
        <authorList>
            <person name="Fiebig A."/>
            <person name="Goeker M."/>
            <person name="Klenk H.-P.P."/>
        </authorList>
    </citation>
    <scope>NUCLEOTIDE SEQUENCE [LARGE SCALE GENOMIC DNA]</scope>
    <source>
        <strain evidence="14 15">DSM 19309</strain>
    </source>
</reference>
<dbReference type="InterPro" id="IPR036909">
    <property type="entry name" value="Cyt_c-like_dom_sf"/>
</dbReference>
<dbReference type="PANTHER" id="PTHR10266:SF3">
    <property type="entry name" value="CYTOCHROME C1, HEME PROTEIN, MITOCHONDRIAL"/>
    <property type="match status" value="1"/>
</dbReference>
<feature type="binding site" description="covalent" evidence="9">
    <location>
        <position position="60"/>
    </location>
    <ligand>
        <name>heme c</name>
        <dbReference type="ChEBI" id="CHEBI:61717"/>
    </ligand>
</feature>
<dbReference type="GO" id="GO:0016020">
    <property type="term" value="C:membrane"/>
    <property type="evidence" value="ECO:0007669"/>
    <property type="project" value="UniProtKB-SubCell"/>
</dbReference>
<dbReference type="RefSeq" id="WP_037278020.1">
    <property type="nucleotide sequence ID" value="NZ_KK088553.1"/>
</dbReference>
<dbReference type="InterPro" id="IPR009056">
    <property type="entry name" value="Cyt_c-like_dom"/>
</dbReference>
<dbReference type="HOGENOM" id="CLU_040334_1_2_5"/>
<dbReference type="GO" id="GO:0009055">
    <property type="term" value="F:electron transfer activity"/>
    <property type="evidence" value="ECO:0007669"/>
    <property type="project" value="InterPro"/>
</dbReference>
<protein>
    <recommendedName>
        <fullName evidence="2">Cytochrome c1</fullName>
    </recommendedName>
</protein>
<evidence type="ECO:0000256" key="10">
    <source>
        <dbReference type="SAM" id="MobiDB-lite"/>
    </source>
</evidence>
<keyword evidence="15" id="KW-1185">Reference proteome</keyword>
<name>A0A017HLA8_9RHOB</name>
<evidence type="ECO:0000259" key="13">
    <source>
        <dbReference type="PROSITE" id="PS51007"/>
    </source>
</evidence>
<dbReference type="PATRIC" id="fig|442562.3.peg.3178"/>
<dbReference type="PROSITE" id="PS51007">
    <property type="entry name" value="CYTC"/>
    <property type="match status" value="1"/>
</dbReference>
<dbReference type="AlphaFoldDB" id="A0A017HLA8"/>
<comment type="caution">
    <text evidence="14">The sequence shown here is derived from an EMBL/GenBank/DDBJ whole genome shotgun (WGS) entry which is preliminary data.</text>
</comment>
<dbReference type="Pfam" id="PF02167">
    <property type="entry name" value="Cytochrom_C1"/>
    <property type="match status" value="1"/>
</dbReference>
<evidence type="ECO:0000256" key="4">
    <source>
        <dbReference type="ARBA" id="ARBA00022692"/>
    </source>
</evidence>
<feature type="binding site" description="covalent" evidence="9">
    <location>
        <position position="56"/>
    </location>
    <ligand>
        <name>heme c</name>
        <dbReference type="ChEBI" id="CHEBI:61717"/>
    </ligand>
</feature>
<keyword evidence="5 9" id="KW-0479">Metal-binding</keyword>
<keyword evidence="4 11" id="KW-0812">Transmembrane</keyword>
<dbReference type="EMBL" id="AOSK01000091">
    <property type="protein sequence ID" value="EYD75136.1"/>
    <property type="molecule type" value="Genomic_DNA"/>
</dbReference>
<evidence type="ECO:0000313" key="15">
    <source>
        <dbReference type="Proteomes" id="UP000019666"/>
    </source>
</evidence>
<evidence type="ECO:0000256" key="3">
    <source>
        <dbReference type="ARBA" id="ARBA00022617"/>
    </source>
</evidence>
<evidence type="ECO:0000256" key="5">
    <source>
        <dbReference type="ARBA" id="ARBA00022723"/>
    </source>
</evidence>
<dbReference type="Gene3D" id="1.20.5.100">
    <property type="entry name" value="Cytochrome c1, transmembrane anchor, C-terminal"/>
    <property type="match status" value="1"/>
</dbReference>
<gene>
    <name evidence="14" type="ORF">Rumeso_03232</name>
</gene>
<evidence type="ECO:0000256" key="7">
    <source>
        <dbReference type="ARBA" id="ARBA00023004"/>
    </source>
</evidence>
<dbReference type="STRING" id="442562.Rumeso_03232"/>
<evidence type="ECO:0000256" key="1">
    <source>
        <dbReference type="ARBA" id="ARBA00004370"/>
    </source>
</evidence>
<feature type="chain" id="PRO_5001493265" description="Cytochrome c1" evidence="12">
    <location>
        <begin position="21"/>
        <end position="288"/>
    </location>
</feature>
<evidence type="ECO:0000256" key="12">
    <source>
        <dbReference type="SAM" id="SignalP"/>
    </source>
</evidence>
<dbReference type="SUPFAM" id="SSF46626">
    <property type="entry name" value="Cytochrome c"/>
    <property type="match status" value="1"/>
</dbReference>
<evidence type="ECO:0000256" key="6">
    <source>
        <dbReference type="ARBA" id="ARBA00022989"/>
    </source>
</evidence>
<keyword evidence="8 11" id="KW-0472">Membrane</keyword>
<feature type="binding site" description="covalent" evidence="9">
    <location>
        <position position="59"/>
    </location>
    <ligand>
        <name>heme c</name>
        <dbReference type="ChEBI" id="CHEBI:61717"/>
    </ligand>
</feature>
<keyword evidence="7 9" id="KW-0408">Iron</keyword>
<dbReference type="PRINTS" id="PR00603">
    <property type="entry name" value="CYTOCHROMEC1"/>
</dbReference>
<comment type="cofactor">
    <cofactor evidence="9">
        <name>heme c</name>
        <dbReference type="ChEBI" id="CHEBI:61717"/>
    </cofactor>
    <text evidence="9">Binds 1 heme c group covalently per subunit.</text>
</comment>
<feature type="region of interest" description="Disordered" evidence="10">
    <location>
        <begin position="96"/>
        <end position="116"/>
    </location>
</feature>
<evidence type="ECO:0000256" key="11">
    <source>
        <dbReference type="SAM" id="Phobius"/>
    </source>
</evidence>
<feature type="transmembrane region" description="Helical" evidence="11">
    <location>
        <begin position="250"/>
        <end position="267"/>
    </location>
</feature>
<feature type="domain" description="Cytochrome c" evidence="13">
    <location>
        <begin position="43"/>
        <end position="166"/>
    </location>
</feature>
<evidence type="ECO:0000256" key="9">
    <source>
        <dbReference type="PIRSR" id="PIRSR602326-1"/>
    </source>
</evidence>
<evidence type="ECO:0000256" key="2">
    <source>
        <dbReference type="ARBA" id="ARBA00016165"/>
    </source>
</evidence>
<dbReference type="GO" id="GO:0020037">
    <property type="term" value="F:heme binding"/>
    <property type="evidence" value="ECO:0007669"/>
    <property type="project" value="InterPro"/>
</dbReference>
<organism evidence="14 15">
    <name type="scientific">Rubellimicrobium mesophilum DSM 19309</name>
    <dbReference type="NCBI Taxonomy" id="442562"/>
    <lineage>
        <taxon>Bacteria</taxon>
        <taxon>Pseudomonadati</taxon>
        <taxon>Pseudomonadota</taxon>
        <taxon>Alphaproteobacteria</taxon>
        <taxon>Rhodobacterales</taxon>
        <taxon>Roseobacteraceae</taxon>
        <taxon>Rubellimicrobium</taxon>
    </lineage>
</organism>
<keyword evidence="12" id="KW-0732">Signal</keyword>
<feature type="binding site" description="covalent" evidence="9">
    <location>
        <position position="206"/>
    </location>
    <ligand>
        <name>heme c</name>
        <dbReference type="ChEBI" id="CHEBI:61717"/>
    </ligand>
</feature>
<dbReference type="InterPro" id="IPR002326">
    <property type="entry name" value="Cyt_c1"/>
</dbReference>